<evidence type="ECO:0000313" key="2">
    <source>
        <dbReference type="Proteomes" id="UP000821845"/>
    </source>
</evidence>
<comment type="caution">
    <text evidence="1">The sequence shown here is derived from an EMBL/GenBank/DDBJ whole genome shotgun (WGS) entry which is preliminary data.</text>
</comment>
<name>A0ACB7SPJ3_HYAAI</name>
<dbReference type="Proteomes" id="UP000821845">
    <property type="component" value="Chromosome 3"/>
</dbReference>
<sequence>MLLSSTCCRTFLSRSFPGVGGEEGVCASKVVHKMDAAASSADCNGGSGKKGPWLLAMLGKGTAGCEAVTLGCRALVAGRTGVCRLVRRVRRRGDSGTRFG</sequence>
<proteinExistence type="predicted"/>
<keyword evidence="2" id="KW-1185">Reference proteome</keyword>
<organism evidence="1 2">
    <name type="scientific">Hyalomma asiaticum</name>
    <name type="common">Tick</name>
    <dbReference type="NCBI Taxonomy" id="266040"/>
    <lineage>
        <taxon>Eukaryota</taxon>
        <taxon>Metazoa</taxon>
        <taxon>Ecdysozoa</taxon>
        <taxon>Arthropoda</taxon>
        <taxon>Chelicerata</taxon>
        <taxon>Arachnida</taxon>
        <taxon>Acari</taxon>
        <taxon>Parasitiformes</taxon>
        <taxon>Ixodida</taxon>
        <taxon>Ixodoidea</taxon>
        <taxon>Ixodidae</taxon>
        <taxon>Hyalomminae</taxon>
        <taxon>Hyalomma</taxon>
    </lineage>
</organism>
<dbReference type="EMBL" id="CM023483">
    <property type="protein sequence ID" value="KAH6937127.1"/>
    <property type="molecule type" value="Genomic_DNA"/>
</dbReference>
<gene>
    <name evidence="1" type="ORF">HPB50_025748</name>
</gene>
<evidence type="ECO:0000313" key="1">
    <source>
        <dbReference type="EMBL" id="KAH6937127.1"/>
    </source>
</evidence>
<reference evidence="1" key="1">
    <citation type="submission" date="2020-05" db="EMBL/GenBank/DDBJ databases">
        <title>Large-scale comparative analyses of tick genomes elucidate their genetic diversity and vector capacities.</title>
        <authorList>
            <person name="Jia N."/>
            <person name="Wang J."/>
            <person name="Shi W."/>
            <person name="Du L."/>
            <person name="Sun Y."/>
            <person name="Zhan W."/>
            <person name="Jiang J."/>
            <person name="Wang Q."/>
            <person name="Zhang B."/>
            <person name="Ji P."/>
            <person name="Sakyi L.B."/>
            <person name="Cui X."/>
            <person name="Yuan T."/>
            <person name="Jiang B."/>
            <person name="Yang W."/>
            <person name="Lam T.T.-Y."/>
            <person name="Chang Q."/>
            <person name="Ding S."/>
            <person name="Wang X."/>
            <person name="Zhu J."/>
            <person name="Ruan X."/>
            <person name="Zhao L."/>
            <person name="Wei J."/>
            <person name="Que T."/>
            <person name="Du C."/>
            <person name="Cheng J."/>
            <person name="Dai P."/>
            <person name="Han X."/>
            <person name="Huang E."/>
            <person name="Gao Y."/>
            <person name="Liu J."/>
            <person name="Shao H."/>
            <person name="Ye R."/>
            <person name="Li L."/>
            <person name="Wei W."/>
            <person name="Wang X."/>
            <person name="Wang C."/>
            <person name="Yang T."/>
            <person name="Huo Q."/>
            <person name="Li W."/>
            <person name="Guo W."/>
            <person name="Chen H."/>
            <person name="Zhou L."/>
            <person name="Ni X."/>
            <person name="Tian J."/>
            <person name="Zhou Y."/>
            <person name="Sheng Y."/>
            <person name="Liu T."/>
            <person name="Pan Y."/>
            <person name="Xia L."/>
            <person name="Li J."/>
            <person name="Zhao F."/>
            <person name="Cao W."/>
        </authorList>
    </citation>
    <scope>NUCLEOTIDE SEQUENCE</scope>
    <source>
        <strain evidence="1">Hyas-2018</strain>
    </source>
</reference>
<accession>A0ACB7SPJ3</accession>
<protein>
    <submittedName>
        <fullName evidence="1">Uncharacterized protein</fullName>
    </submittedName>
</protein>